<feature type="domain" description="ATP adenylyltransferase C-terminal" evidence="1">
    <location>
        <begin position="207"/>
        <end position="326"/>
    </location>
</feature>
<dbReference type="InterPro" id="IPR045759">
    <property type="entry name" value="Ap4A_phos1/2_N"/>
</dbReference>
<dbReference type="PANTHER" id="PTHR38420">
    <property type="entry name" value="AP-4-A PHOSPHORYLASE II"/>
    <property type="match status" value="1"/>
</dbReference>
<protein>
    <submittedName>
        <fullName evidence="3">Uncharacterized protein</fullName>
    </submittedName>
</protein>
<dbReference type="InterPro" id="IPR009163">
    <property type="entry name" value="Ap4A_phos1/2"/>
</dbReference>
<accession>A0A067N020</accession>
<dbReference type="STRING" id="930990.A0A067N020"/>
<dbReference type="Gene3D" id="3.30.428.70">
    <property type="match status" value="1"/>
</dbReference>
<evidence type="ECO:0000313" key="3">
    <source>
        <dbReference type="EMBL" id="KDQ21308.1"/>
    </source>
</evidence>
<dbReference type="AlphaFoldDB" id="A0A067N020"/>
<dbReference type="GO" id="GO:0005524">
    <property type="term" value="F:ATP binding"/>
    <property type="evidence" value="ECO:0007669"/>
    <property type="project" value="InterPro"/>
</dbReference>
<proteinExistence type="predicted"/>
<dbReference type="Pfam" id="PF09830">
    <property type="entry name" value="ATP_transf"/>
    <property type="match status" value="1"/>
</dbReference>
<dbReference type="OrthoDB" id="10267950at2759"/>
<dbReference type="SUPFAM" id="SSF54197">
    <property type="entry name" value="HIT-like"/>
    <property type="match status" value="1"/>
</dbReference>
<dbReference type="Pfam" id="PF19327">
    <property type="entry name" value="Ap4A_phos_N"/>
    <property type="match status" value="1"/>
</dbReference>
<dbReference type="GO" id="GO:0003877">
    <property type="term" value="F:ATP:ADP adenylyltransferase activity"/>
    <property type="evidence" value="ECO:0007669"/>
    <property type="project" value="InterPro"/>
</dbReference>
<sequence length="343" mass="37903">MGDIPLLSHEQALAQIPAQYREAKDAGSLFFYDSTVVVYIEEGISFQIRLCPALLKKPVMPLPHFDPTVKVVPQADPFAPPYVAALHVGDLKSADSESDSLAKAEYVVLLNKYSVVPHHFLVVTKEFKSQTTPLSPPDLVNMYLFLRAAMKAGQTLLGYYNCGDRSGASQAHKHVQFLPVGEDGPPIERIARAQQVEAPDRPFSIGALPFAHHIFRFPRSIYGQNPEQLEETLGQAFLALIDLTITTIRHQPSHPSGPPNYNMLMTLEHLYIVPRMKEAHVLVETGDAMSVNACGFAGMLLVKSEKELEAVKSEGVLNILKEVGMPQIDVRVCEPQQLEIDDA</sequence>
<keyword evidence="4" id="KW-1185">Reference proteome</keyword>
<dbReference type="InterPro" id="IPR036265">
    <property type="entry name" value="HIT-like_sf"/>
</dbReference>
<evidence type="ECO:0000313" key="4">
    <source>
        <dbReference type="Proteomes" id="UP000027195"/>
    </source>
</evidence>
<dbReference type="InterPro" id="IPR043171">
    <property type="entry name" value="Ap4A_phos1/2-like"/>
</dbReference>
<dbReference type="InterPro" id="IPR019200">
    <property type="entry name" value="ATP_adenylylTrfase_C"/>
</dbReference>
<dbReference type="InParanoid" id="A0A067N020"/>
<reference evidence="4" key="1">
    <citation type="journal article" date="2014" name="Proc. Natl. Acad. Sci. U.S.A.">
        <title>Extensive sampling of basidiomycete genomes demonstrates inadequacy of the white-rot/brown-rot paradigm for wood decay fungi.</title>
        <authorList>
            <person name="Riley R."/>
            <person name="Salamov A.A."/>
            <person name="Brown D.W."/>
            <person name="Nagy L.G."/>
            <person name="Floudas D."/>
            <person name="Held B.W."/>
            <person name="Levasseur A."/>
            <person name="Lombard V."/>
            <person name="Morin E."/>
            <person name="Otillar R."/>
            <person name="Lindquist E.A."/>
            <person name="Sun H."/>
            <person name="LaButti K.M."/>
            <person name="Schmutz J."/>
            <person name="Jabbour D."/>
            <person name="Luo H."/>
            <person name="Baker S.E."/>
            <person name="Pisabarro A.G."/>
            <person name="Walton J.D."/>
            <person name="Blanchette R.A."/>
            <person name="Henrissat B."/>
            <person name="Martin F."/>
            <person name="Cullen D."/>
            <person name="Hibbett D.S."/>
            <person name="Grigoriev I.V."/>
        </authorList>
    </citation>
    <scope>NUCLEOTIDE SEQUENCE [LARGE SCALE GENOMIC DNA]</scope>
    <source>
        <strain evidence="4">FD-172 SS1</strain>
    </source>
</reference>
<evidence type="ECO:0000259" key="2">
    <source>
        <dbReference type="Pfam" id="PF19327"/>
    </source>
</evidence>
<organism evidence="3 4">
    <name type="scientific">Botryobasidium botryosum (strain FD-172 SS1)</name>
    <dbReference type="NCBI Taxonomy" id="930990"/>
    <lineage>
        <taxon>Eukaryota</taxon>
        <taxon>Fungi</taxon>
        <taxon>Dikarya</taxon>
        <taxon>Basidiomycota</taxon>
        <taxon>Agaricomycotina</taxon>
        <taxon>Agaricomycetes</taxon>
        <taxon>Cantharellales</taxon>
        <taxon>Botryobasidiaceae</taxon>
        <taxon>Botryobasidium</taxon>
    </lineage>
</organism>
<dbReference type="EMBL" id="KL198016">
    <property type="protein sequence ID" value="KDQ21308.1"/>
    <property type="molecule type" value="Genomic_DNA"/>
</dbReference>
<gene>
    <name evidence="3" type="ORF">BOTBODRAFT_25725</name>
</gene>
<evidence type="ECO:0000259" key="1">
    <source>
        <dbReference type="Pfam" id="PF09830"/>
    </source>
</evidence>
<feature type="domain" description="Ap4A phosphorylase 1/2 N-terminal" evidence="2">
    <location>
        <begin position="10"/>
        <end position="181"/>
    </location>
</feature>
<dbReference type="Proteomes" id="UP000027195">
    <property type="component" value="Unassembled WGS sequence"/>
</dbReference>
<name>A0A067N020_BOTB1</name>
<dbReference type="GO" id="GO:0009117">
    <property type="term" value="P:nucleotide metabolic process"/>
    <property type="evidence" value="ECO:0007669"/>
    <property type="project" value="InterPro"/>
</dbReference>
<dbReference type="HOGENOM" id="CLU_049915_1_1_1"/>
<dbReference type="PANTHER" id="PTHR38420:SF1">
    <property type="entry name" value="PUTATIVE (AFU_ORTHOLOGUE AFUA_5G14690)-RELATED"/>
    <property type="match status" value="1"/>
</dbReference>